<dbReference type="PANTHER" id="PTHR33099">
    <property type="entry name" value="FE2OG DIOXYGENASE DOMAIN-CONTAINING PROTEIN"/>
    <property type="match status" value="1"/>
</dbReference>
<name>A0AAN6PQ50_9PEZI</name>
<organism evidence="1 2">
    <name type="scientific">Parathielavia hyrcaniae</name>
    <dbReference type="NCBI Taxonomy" id="113614"/>
    <lineage>
        <taxon>Eukaryota</taxon>
        <taxon>Fungi</taxon>
        <taxon>Dikarya</taxon>
        <taxon>Ascomycota</taxon>
        <taxon>Pezizomycotina</taxon>
        <taxon>Sordariomycetes</taxon>
        <taxon>Sordariomycetidae</taxon>
        <taxon>Sordariales</taxon>
        <taxon>Chaetomiaceae</taxon>
        <taxon>Parathielavia</taxon>
    </lineage>
</organism>
<evidence type="ECO:0008006" key="3">
    <source>
        <dbReference type="Google" id="ProtNLM"/>
    </source>
</evidence>
<keyword evidence="2" id="KW-1185">Reference proteome</keyword>
<evidence type="ECO:0000313" key="1">
    <source>
        <dbReference type="EMBL" id="KAK4095910.1"/>
    </source>
</evidence>
<proteinExistence type="predicted"/>
<gene>
    <name evidence="1" type="ORF">N658DRAFT_511653</name>
</gene>
<protein>
    <recommendedName>
        <fullName evidence="3">Fe2OG dioxygenase domain-containing protein</fullName>
    </recommendedName>
</protein>
<dbReference type="PANTHER" id="PTHR33099:SF7">
    <property type="entry name" value="MYND-TYPE DOMAIN-CONTAINING PROTEIN"/>
    <property type="match status" value="1"/>
</dbReference>
<accession>A0AAN6PQ50</accession>
<dbReference type="AlphaFoldDB" id="A0AAN6PQ50"/>
<reference evidence="1" key="1">
    <citation type="journal article" date="2023" name="Mol. Phylogenet. Evol.">
        <title>Genome-scale phylogeny and comparative genomics of the fungal order Sordariales.</title>
        <authorList>
            <person name="Hensen N."/>
            <person name="Bonometti L."/>
            <person name="Westerberg I."/>
            <person name="Brannstrom I.O."/>
            <person name="Guillou S."/>
            <person name="Cros-Aarteil S."/>
            <person name="Calhoun S."/>
            <person name="Haridas S."/>
            <person name="Kuo A."/>
            <person name="Mondo S."/>
            <person name="Pangilinan J."/>
            <person name="Riley R."/>
            <person name="LaButti K."/>
            <person name="Andreopoulos B."/>
            <person name="Lipzen A."/>
            <person name="Chen C."/>
            <person name="Yan M."/>
            <person name="Daum C."/>
            <person name="Ng V."/>
            <person name="Clum A."/>
            <person name="Steindorff A."/>
            <person name="Ohm R.A."/>
            <person name="Martin F."/>
            <person name="Silar P."/>
            <person name="Natvig D.O."/>
            <person name="Lalanne C."/>
            <person name="Gautier V."/>
            <person name="Ament-Velasquez S.L."/>
            <person name="Kruys A."/>
            <person name="Hutchinson M.I."/>
            <person name="Powell A.J."/>
            <person name="Barry K."/>
            <person name="Miller A.N."/>
            <person name="Grigoriev I.V."/>
            <person name="Debuchy R."/>
            <person name="Gladieux P."/>
            <person name="Hiltunen Thoren M."/>
            <person name="Johannesson H."/>
        </authorList>
    </citation>
    <scope>NUCLEOTIDE SEQUENCE</scope>
    <source>
        <strain evidence="1">CBS 757.83</strain>
    </source>
</reference>
<comment type="caution">
    <text evidence="1">The sequence shown here is derived from an EMBL/GenBank/DDBJ whole genome shotgun (WGS) entry which is preliminary data.</text>
</comment>
<dbReference type="Proteomes" id="UP001305647">
    <property type="component" value="Unassembled WGS sequence"/>
</dbReference>
<reference evidence="1" key="2">
    <citation type="submission" date="2023-05" db="EMBL/GenBank/DDBJ databases">
        <authorList>
            <consortium name="Lawrence Berkeley National Laboratory"/>
            <person name="Steindorff A."/>
            <person name="Hensen N."/>
            <person name="Bonometti L."/>
            <person name="Westerberg I."/>
            <person name="Brannstrom I.O."/>
            <person name="Guillou S."/>
            <person name="Cros-Aarteil S."/>
            <person name="Calhoun S."/>
            <person name="Haridas S."/>
            <person name="Kuo A."/>
            <person name="Mondo S."/>
            <person name="Pangilinan J."/>
            <person name="Riley R."/>
            <person name="Labutti K."/>
            <person name="Andreopoulos B."/>
            <person name="Lipzen A."/>
            <person name="Chen C."/>
            <person name="Yanf M."/>
            <person name="Daum C."/>
            <person name="Ng V."/>
            <person name="Clum A."/>
            <person name="Ohm R."/>
            <person name="Martin F."/>
            <person name="Silar P."/>
            <person name="Natvig D."/>
            <person name="Lalanne C."/>
            <person name="Gautier V."/>
            <person name="Ament-Velasquez S.L."/>
            <person name="Kruys A."/>
            <person name="Hutchinson M.I."/>
            <person name="Powell A.J."/>
            <person name="Barry K."/>
            <person name="Miller A.N."/>
            <person name="Grigoriev I.V."/>
            <person name="Debuchy R."/>
            <person name="Gladieux P."/>
            <person name="Thoren M.H."/>
            <person name="Johannesson H."/>
        </authorList>
    </citation>
    <scope>NUCLEOTIDE SEQUENCE</scope>
    <source>
        <strain evidence="1">CBS 757.83</strain>
    </source>
</reference>
<sequence>MYSPEAAELYKLNLYSGPSAKFKSHVDTPRSTSHFGSLVVCLPLQFRGGALQVRHQGKAVTFDWSTAINGSDGETPCICWAAFYSDCEHEIFEVTEGYRLTLTYILYSTRGNGQLRGHYPWLDPTSLPLYKIIHDLVRDEDWEKGGLIGYNCSHVYPHTNKTKLNFLAPDNLKGADMLLYEIFQSLGLNVRLRPVPKASGQTWDRCENYVEEVWDTWAGRNKADGKERWWLAYGEENSEADSEEEKGRYVNFLNVHWLNDWGHHEPNVTQITYGNEAHQFVAYSCVTMIVEIPPSNKQEVEEAGAD</sequence>
<dbReference type="EMBL" id="MU863761">
    <property type="protein sequence ID" value="KAK4095910.1"/>
    <property type="molecule type" value="Genomic_DNA"/>
</dbReference>
<evidence type="ECO:0000313" key="2">
    <source>
        <dbReference type="Proteomes" id="UP001305647"/>
    </source>
</evidence>
<dbReference type="Gene3D" id="2.60.120.620">
    <property type="entry name" value="q2cbj1_9rhob like domain"/>
    <property type="match status" value="1"/>
</dbReference>